<evidence type="ECO:0000256" key="2">
    <source>
        <dbReference type="SAM" id="Phobius"/>
    </source>
</evidence>
<feature type="region of interest" description="Disordered" evidence="1">
    <location>
        <begin position="202"/>
        <end position="232"/>
    </location>
</feature>
<gene>
    <name evidence="3" type="ORF">ACFPOH_14660</name>
</gene>
<comment type="caution">
    <text evidence="3">The sequence shown here is derived from an EMBL/GenBank/DDBJ whole genome shotgun (WGS) entry which is preliminary data.</text>
</comment>
<organism evidence="3 4">
    <name type="scientific">Ureibacillus suwonensis</name>
    <dbReference type="NCBI Taxonomy" id="313007"/>
    <lineage>
        <taxon>Bacteria</taxon>
        <taxon>Bacillati</taxon>
        <taxon>Bacillota</taxon>
        <taxon>Bacilli</taxon>
        <taxon>Bacillales</taxon>
        <taxon>Caryophanaceae</taxon>
        <taxon>Ureibacillus</taxon>
    </lineage>
</organism>
<dbReference type="SMART" id="SM01251">
    <property type="entry name" value="KbaA"/>
    <property type="match status" value="1"/>
</dbReference>
<dbReference type="RefSeq" id="WP_342470928.1">
    <property type="nucleotide sequence ID" value="NZ_JBHSNQ010000185.1"/>
</dbReference>
<feature type="transmembrane region" description="Helical" evidence="2">
    <location>
        <begin position="177"/>
        <end position="199"/>
    </location>
</feature>
<reference evidence="4" key="1">
    <citation type="journal article" date="2019" name="Int. J. Syst. Evol. Microbiol.">
        <title>The Global Catalogue of Microorganisms (GCM) 10K type strain sequencing project: providing services to taxonomists for standard genome sequencing and annotation.</title>
        <authorList>
            <consortium name="The Broad Institute Genomics Platform"/>
            <consortium name="The Broad Institute Genome Sequencing Center for Infectious Disease"/>
            <person name="Wu L."/>
            <person name="Ma J."/>
        </authorList>
    </citation>
    <scope>NUCLEOTIDE SEQUENCE [LARGE SCALE GENOMIC DNA]</scope>
    <source>
        <strain evidence="4">CCUG 56331</strain>
    </source>
</reference>
<feature type="transmembrane region" description="Helical" evidence="2">
    <location>
        <begin position="117"/>
        <end position="135"/>
    </location>
</feature>
<feature type="transmembrane region" description="Helical" evidence="2">
    <location>
        <begin position="48"/>
        <end position="73"/>
    </location>
</feature>
<dbReference type="EMBL" id="JBHSNQ010000185">
    <property type="protein sequence ID" value="MFC5542948.1"/>
    <property type="molecule type" value="Genomic_DNA"/>
</dbReference>
<dbReference type="InterPro" id="IPR024164">
    <property type="entry name" value="KinB-signalling_activ"/>
</dbReference>
<dbReference type="Pfam" id="PF14089">
    <property type="entry name" value="KbaA"/>
    <property type="match status" value="1"/>
</dbReference>
<name>A0ABW0RG92_9BACL</name>
<evidence type="ECO:0000256" key="1">
    <source>
        <dbReference type="SAM" id="MobiDB-lite"/>
    </source>
</evidence>
<dbReference type="Proteomes" id="UP001595978">
    <property type="component" value="Unassembled WGS sequence"/>
</dbReference>
<feature type="compositionally biased region" description="Basic and acidic residues" evidence="1">
    <location>
        <begin position="202"/>
        <end position="214"/>
    </location>
</feature>
<feature type="transmembrane region" description="Helical" evidence="2">
    <location>
        <begin position="85"/>
        <end position="105"/>
    </location>
</feature>
<proteinExistence type="predicted"/>
<evidence type="ECO:0000313" key="3">
    <source>
        <dbReference type="EMBL" id="MFC5542948.1"/>
    </source>
</evidence>
<keyword evidence="2" id="KW-0472">Membrane</keyword>
<evidence type="ECO:0000313" key="4">
    <source>
        <dbReference type="Proteomes" id="UP001595978"/>
    </source>
</evidence>
<keyword evidence="2" id="KW-0812">Transmembrane</keyword>
<dbReference type="PIRSF" id="PIRSF029886">
    <property type="entry name" value="KBAA"/>
    <property type="match status" value="1"/>
</dbReference>
<feature type="transmembrane region" description="Helical" evidence="2">
    <location>
        <begin position="147"/>
        <end position="165"/>
    </location>
</feature>
<sequence length="232" mass="26449">MTIRNWFKFFLMCMLIGGIVTGVAGLIIRWNFFNDYLAAGEIGEFLAAFLWMIFLGFTMSVIAQAGFFAYLTIHQIGVGVFRTLTLWNWVQVLLMIVVIGDLIIFRFAPAAENVKDWLFYIGLLILLISGAIATAIKKVQLTGKKHILISAMFFMIVITSLEWIIPLMGRKGNIDTYVALLLFPLVAVNAYQILALPKYNKKSDEDRKKLEERKKARQQKKLNMKNIANESK</sequence>
<protein>
    <submittedName>
        <fullName evidence="3">KinB-signaling pathway activation protein</fullName>
    </submittedName>
</protein>
<accession>A0ABW0RG92</accession>
<feature type="transmembrane region" description="Helical" evidence="2">
    <location>
        <begin position="7"/>
        <end position="28"/>
    </location>
</feature>
<keyword evidence="4" id="KW-1185">Reference proteome</keyword>
<keyword evidence="2" id="KW-1133">Transmembrane helix</keyword>